<dbReference type="Proteomes" id="UP000036403">
    <property type="component" value="Unassembled WGS sequence"/>
</dbReference>
<keyword evidence="3" id="KW-1185">Reference proteome</keyword>
<accession>A0A0J7JZX9</accession>
<evidence type="ECO:0000313" key="2">
    <source>
        <dbReference type="EMBL" id="KMQ83609.1"/>
    </source>
</evidence>
<evidence type="ECO:0000256" key="1">
    <source>
        <dbReference type="SAM" id="MobiDB-lite"/>
    </source>
</evidence>
<dbReference type="EMBL" id="LBMM01019159">
    <property type="protein sequence ID" value="KMQ83609.1"/>
    <property type="molecule type" value="Genomic_DNA"/>
</dbReference>
<feature type="region of interest" description="Disordered" evidence="1">
    <location>
        <begin position="50"/>
        <end position="166"/>
    </location>
</feature>
<feature type="compositionally biased region" description="Basic and acidic residues" evidence="1">
    <location>
        <begin position="83"/>
        <end position="93"/>
    </location>
</feature>
<evidence type="ECO:0000313" key="3">
    <source>
        <dbReference type="Proteomes" id="UP000036403"/>
    </source>
</evidence>
<comment type="caution">
    <text evidence="2">The sequence shown here is derived from an EMBL/GenBank/DDBJ whole genome shotgun (WGS) entry which is preliminary data.</text>
</comment>
<reference evidence="2 3" key="1">
    <citation type="submission" date="2015-04" db="EMBL/GenBank/DDBJ databases">
        <title>Lasius niger genome sequencing.</title>
        <authorList>
            <person name="Konorov E.A."/>
            <person name="Nikitin M.A."/>
            <person name="Kirill M.V."/>
            <person name="Chang P."/>
        </authorList>
    </citation>
    <scope>NUCLEOTIDE SEQUENCE [LARGE SCALE GENOMIC DNA]</scope>
    <source>
        <tissue evidence="2">Whole</tissue>
    </source>
</reference>
<dbReference type="AlphaFoldDB" id="A0A0J7JZX9"/>
<sequence>MANEYRLFRSRYAGLFWDIGRQHPAFWTELGNLVEGHTRRQYTTEGAQYSDPLENHEDYGDAHPPGTAKHGGDADVTGPLGQGDHHPPTKPEDGGDPGGDNHLGPGTDTARTRGNRAAEGPRAGAETSPPQRAEARRTHGNCNSEGDHILTEGSSPSIAAAGTINP</sequence>
<organism evidence="2 3">
    <name type="scientific">Lasius niger</name>
    <name type="common">Black garden ant</name>
    <dbReference type="NCBI Taxonomy" id="67767"/>
    <lineage>
        <taxon>Eukaryota</taxon>
        <taxon>Metazoa</taxon>
        <taxon>Ecdysozoa</taxon>
        <taxon>Arthropoda</taxon>
        <taxon>Hexapoda</taxon>
        <taxon>Insecta</taxon>
        <taxon>Pterygota</taxon>
        <taxon>Neoptera</taxon>
        <taxon>Endopterygota</taxon>
        <taxon>Hymenoptera</taxon>
        <taxon>Apocrita</taxon>
        <taxon>Aculeata</taxon>
        <taxon>Formicoidea</taxon>
        <taxon>Formicidae</taxon>
        <taxon>Formicinae</taxon>
        <taxon>Lasius</taxon>
        <taxon>Lasius</taxon>
    </lineage>
</organism>
<name>A0A0J7JZX9_LASNI</name>
<gene>
    <name evidence="2" type="ORF">RF55_19561</name>
</gene>
<protein>
    <submittedName>
        <fullName evidence="2">Uncharacterized protein</fullName>
    </submittedName>
</protein>
<proteinExistence type="predicted"/>
<dbReference type="PaxDb" id="67767-A0A0J7JZX9"/>